<dbReference type="SUPFAM" id="SSF51726">
    <property type="entry name" value="UROD/MetE-like"/>
    <property type="match status" value="1"/>
</dbReference>
<dbReference type="EMBL" id="RAYQ01000002">
    <property type="protein sequence ID" value="RKI93606.1"/>
    <property type="molecule type" value="Genomic_DNA"/>
</dbReference>
<dbReference type="RefSeq" id="WP_120466504.1">
    <property type="nucleotide sequence ID" value="NZ_CATJBT010000167.1"/>
</dbReference>
<dbReference type="AlphaFoldDB" id="A0A3A9B2B6"/>
<dbReference type="GO" id="GO:0006779">
    <property type="term" value="P:porphyrin-containing compound biosynthetic process"/>
    <property type="evidence" value="ECO:0007669"/>
    <property type="project" value="InterPro"/>
</dbReference>
<dbReference type="InterPro" id="IPR038071">
    <property type="entry name" value="UROD/MetE-like_sf"/>
</dbReference>
<evidence type="ECO:0000259" key="1">
    <source>
        <dbReference type="Pfam" id="PF01208"/>
    </source>
</evidence>
<dbReference type="InterPro" id="IPR000257">
    <property type="entry name" value="Uroporphyrinogen_deCOase"/>
</dbReference>
<gene>
    <name evidence="2" type="ORF">D7V94_02630</name>
</gene>
<dbReference type="Pfam" id="PF01208">
    <property type="entry name" value="URO-D"/>
    <property type="match status" value="1"/>
</dbReference>
<reference evidence="2 3" key="1">
    <citation type="submission" date="2018-09" db="EMBL/GenBank/DDBJ databases">
        <title>Murine metabolic-syndrome-specific gut microbial biobank.</title>
        <authorList>
            <person name="Liu C."/>
        </authorList>
    </citation>
    <scope>NUCLEOTIDE SEQUENCE [LARGE SCALE GENOMIC DNA]</scope>
    <source>
        <strain evidence="2 3">0.1xD8-82</strain>
    </source>
</reference>
<dbReference type="InterPro" id="IPR052024">
    <property type="entry name" value="Methanogen_methyltrans"/>
</dbReference>
<sequence>MTKKERVWSVIQGKEADHVPTGFSLHFAKEKASGEEGVKSHLKFFRETDTDIIKIMNENLVPDVGEIKVPKDWDKIPSYSLRDDFMQRQIEMTQRIMEQADGDAFAIGTLHGVCASAIHPIEARYGYEKVRELFCTHIRENKAPVIEAFKRITDGMCQLAAKYKELGLEGIYYAALGGEMRYFTDEEFKECIEPFDRQILKASREAGGVNFLHICKNGLNMKRYEGYGDLADVVNWGVYETDFSLKEGQRMFPGTAIMGGLANRSGVLVDGTIGELQDAVKEIIHTFGKKGFILGADCTLPTEIDYARIKAMTQAAREA</sequence>
<protein>
    <submittedName>
        <fullName evidence="2">Uroporphyrinogen III decarboxylase</fullName>
    </submittedName>
</protein>
<dbReference type="Proteomes" id="UP000280696">
    <property type="component" value="Unassembled WGS sequence"/>
</dbReference>
<dbReference type="PANTHER" id="PTHR47099:SF1">
    <property type="entry name" value="METHYLCOBAMIDE:COM METHYLTRANSFERASE MTBA"/>
    <property type="match status" value="1"/>
</dbReference>
<dbReference type="GO" id="GO:0004853">
    <property type="term" value="F:uroporphyrinogen decarboxylase activity"/>
    <property type="evidence" value="ECO:0007669"/>
    <property type="project" value="InterPro"/>
</dbReference>
<keyword evidence="3" id="KW-1185">Reference proteome</keyword>
<dbReference type="OrthoDB" id="7375127at2"/>
<comment type="caution">
    <text evidence="2">The sequence shown here is derived from an EMBL/GenBank/DDBJ whole genome shotgun (WGS) entry which is preliminary data.</text>
</comment>
<evidence type="ECO:0000313" key="3">
    <source>
        <dbReference type="Proteomes" id="UP000280696"/>
    </source>
</evidence>
<accession>A0A3A9B2B6</accession>
<name>A0A3A9B2B6_9FIRM</name>
<proteinExistence type="predicted"/>
<feature type="domain" description="Uroporphyrinogen decarboxylase (URO-D)" evidence="1">
    <location>
        <begin position="57"/>
        <end position="318"/>
    </location>
</feature>
<dbReference type="Gene3D" id="3.20.20.210">
    <property type="match status" value="1"/>
</dbReference>
<organism evidence="2 3">
    <name type="scientific">Parablautia intestinalis</name>
    <dbReference type="NCBI Taxonomy" id="2320100"/>
    <lineage>
        <taxon>Bacteria</taxon>
        <taxon>Bacillati</taxon>
        <taxon>Bacillota</taxon>
        <taxon>Clostridia</taxon>
        <taxon>Lachnospirales</taxon>
        <taxon>Lachnospiraceae</taxon>
        <taxon>Parablautia</taxon>
    </lineage>
</organism>
<dbReference type="PANTHER" id="PTHR47099">
    <property type="entry name" value="METHYLCOBAMIDE:COM METHYLTRANSFERASE MTBA"/>
    <property type="match status" value="1"/>
</dbReference>
<evidence type="ECO:0000313" key="2">
    <source>
        <dbReference type="EMBL" id="RKI93606.1"/>
    </source>
</evidence>